<gene>
    <name evidence="1" type="ORF">HK18_06405</name>
</gene>
<dbReference type="InterPro" id="IPR028958">
    <property type="entry name" value="Imm42"/>
</dbReference>
<dbReference type="Pfam" id="PF15593">
    <property type="entry name" value="Imm42"/>
    <property type="match status" value="1"/>
</dbReference>
<evidence type="ECO:0000313" key="2">
    <source>
        <dbReference type="Proteomes" id="UP000194946"/>
    </source>
</evidence>
<keyword evidence="2" id="KW-1185">Reference proteome</keyword>
<comment type="caution">
    <text evidence="1">The sequence shown here is derived from an EMBL/GenBank/DDBJ whole genome shotgun (WGS) entry which is preliminary data.</text>
</comment>
<dbReference type="RefSeq" id="WP_086632780.1">
    <property type="nucleotide sequence ID" value="NZ_JOPB01000036.1"/>
</dbReference>
<accession>A0A251ZSH5</accession>
<name>A0A251ZSH5_9PROT</name>
<dbReference type="EMBL" id="JOPB01000036">
    <property type="protein sequence ID" value="OUI77616.1"/>
    <property type="molecule type" value="Genomic_DNA"/>
</dbReference>
<dbReference type="AlphaFoldDB" id="A0A251ZSH5"/>
<evidence type="ECO:0000313" key="1">
    <source>
        <dbReference type="EMBL" id="OUI77616.1"/>
    </source>
</evidence>
<organism evidence="1 2">
    <name type="scientific">Commensalibacter intestini</name>
    <dbReference type="NCBI Taxonomy" id="479936"/>
    <lineage>
        <taxon>Bacteria</taxon>
        <taxon>Pseudomonadati</taxon>
        <taxon>Pseudomonadota</taxon>
        <taxon>Alphaproteobacteria</taxon>
        <taxon>Acetobacterales</taxon>
        <taxon>Acetobacteraceae</taxon>
    </lineage>
</organism>
<protein>
    <submittedName>
        <fullName evidence="1">Uncharacterized protein</fullName>
    </submittedName>
</protein>
<reference evidence="2" key="1">
    <citation type="submission" date="2014-06" db="EMBL/GenBank/DDBJ databases">
        <authorList>
            <person name="Winans N.J."/>
            <person name="Newell P.D."/>
            <person name="Douglas A.E."/>
        </authorList>
    </citation>
    <scope>NUCLEOTIDE SEQUENCE [LARGE SCALE GENOMIC DNA]</scope>
    <source>
        <strain evidence="2">DmL_052</strain>
    </source>
</reference>
<dbReference type="Proteomes" id="UP000194946">
    <property type="component" value="Unassembled WGS sequence"/>
</dbReference>
<sequence>MIIGDPYQIAIQVEQIDILCSPSGMFNFIINDIFIPGKGVTIDLYMVISSLKESLEAGLKKIDGDIGDIPIEEIDLSEGEFKNLISLDNEGVLYDYGCDFLLGFDGNEERLIYTVDYAKSYAETRYPKGTVEKLIRKLPLAESLTIDKTNGVIITKIN</sequence>
<proteinExistence type="predicted"/>